<name>A0A4R3Z845_9FIRM</name>
<comment type="caution">
    <text evidence="1">The sequence shown here is derived from an EMBL/GenBank/DDBJ whole genome shotgun (WGS) entry which is preliminary data.</text>
</comment>
<protein>
    <recommendedName>
        <fullName evidence="3">Lipoprotein</fullName>
    </recommendedName>
</protein>
<evidence type="ECO:0000313" key="2">
    <source>
        <dbReference type="Proteomes" id="UP000295515"/>
    </source>
</evidence>
<accession>A0A4R3Z845</accession>
<keyword evidence="2" id="KW-1185">Reference proteome</keyword>
<sequence length="132" mass="15323">MMKKIMIALLWMVVLQGCNTCQKEVTPPISVNMVDDSIRTFWEGTYVHDDFELFIKFPDEFPQSLEYQFFLNGFGFGDYLDVKEISNQTFIAKDEKIGYAVEIRKQGHSIFVKEIKGESPLGFDVSGEYKRK</sequence>
<organism evidence="1 2">
    <name type="scientific">Longibaculum muris</name>
    <dbReference type="NCBI Taxonomy" id="1796628"/>
    <lineage>
        <taxon>Bacteria</taxon>
        <taxon>Bacillati</taxon>
        <taxon>Bacillota</taxon>
        <taxon>Erysipelotrichia</taxon>
        <taxon>Erysipelotrichales</taxon>
        <taxon>Coprobacillaceae</taxon>
        <taxon>Longibaculum</taxon>
    </lineage>
</organism>
<dbReference type="PROSITE" id="PS51257">
    <property type="entry name" value="PROKAR_LIPOPROTEIN"/>
    <property type="match status" value="1"/>
</dbReference>
<dbReference type="AlphaFoldDB" id="A0A4R3Z845"/>
<dbReference type="EMBL" id="SMCQ01000002">
    <property type="protein sequence ID" value="TCW02124.1"/>
    <property type="molecule type" value="Genomic_DNA"/>
</dbReference>
<evidence type="ECO:0000313" key="1">
    <source>
        <dbReference type="EMBL" id="TCW02124.1"/>
    </source>
</evidence>
<dbReference type="Proteomes" id="UP000295515">
    <property type="component" value="Unassembled WGS sequence"/>
</dbReference>
<evidence type="ECO:0008006" key="3">
    <source>
        <dbReference type="Google" id="ProtNLM"/>
    </source>
</evidence>
<proteinExistence type="predicted"/>
<reference evidence="1 2" key="1">
    <citation type="submission" date="2019-03" db="EMBL/GenBank/DDBJ databases">
        <title>Genomic Encyclopedia of Type Strains, Phase IV (KMG-IV): sequencing the most valuable type-strain genomes for metagenomic binning, comparative biology and taxonomic classification.</title>
        <authorList>
            <person name="Goeker M."/>
        </authorList>
    </citation>
    <scope>NUCLEOTIDE SEQUENCE [LARGE SCALE GENOMIC DNA]</scope>
    <source>
        <strain evidence="1 2">DSM 29487</strain>
    </source>
</reference>
<gene>
    <name evidence="1" type="ORF">EDD60_10287</name>
</gene>